<dbReference type="AlphaFoldDB" id="A0A2U1TFI7"/>
<evidence type="ECO:0000259" key="1">
    <source>
        <dbReference type="PROSITE" id="PS51464"/>
    </source>
</evidence>
<dbReference type="InterPro" id="IPR035472">
    <property type="entry name" value="RpiR-like_SIS"/>
</dbReference>
<gene>
    <name evidence="2" type="ORF">DF223_04915</name>
</gene>
<dbReference type="Pfam" id="PF13580">
    <property type="entry name" value="SIS_2"/>
    <property type="match status" value="1"/>
</dbReference>
<proteinExistence type="predicted"/>
<dbReference type="EMBL" id="QEFB01000003">
    <property type="protein sequence ID" value="PWC07636.1"/>
    <property type="molecule type" value="Genomic_DNA"/>
</dbReference>
<name>A0A2U1TFI7_9MICO</name>
<keyword evidence="3" id="KW-1185">Reference proteome</keyword>
<dbReference type="RefSeq" id="WP_108390176.1">
    <property type="nucleotide sequence ID" value="NZ_CP026949.1"/>
</dbReference>
<organism evidence="2 3">
    <name type="scientific">Mycetocola zhujimingii</name>
    <dbReference type="NCBI Taxonomy" id="2079792"/>
    <lineage>
        <taxon>Bacteria</taxon>
        <taxon>Bacillati</taxon>
        <taxon>Actinomycetota</taxon>
        <taxon>Actinomycetes</taxon>
        <taxon>Micrococcales</taxon>
        <taxon>Microbacteriaceae</taxon>
        <taxon>Mycetocola</taxon>
    </lineage>
</organism>
<dbReference type="InterPro" id="IPR001347">
    <property type="entry name" value="SIS_dom"/>
</dbReference>
<dbReference type="PROSITE" id="PS51464">
    <property type="entry name" value="SIS"/>
    <property type="match status" value="1"/>
</dbReference>
<accession>A0A2U1TFI7</accession>
<keyword evidence="2" id="KW-0413">Isomerase</keyword>
<reference evidence="3" key="1">
    <citation type="submission" date="2018-04" db="EMBL/GenBank/DDBJ databases">
        <authorList>
            <person name="Liu S."/>
            <person name="Wang Z."/>
            <person name="Li J."/>
        </authorList>
    </citation>
    <scope>NUCLEOTIDE SEQUENCE [LARGE SCALE GENOMIC DNA]</scope>
    <source>
        <strain evidence="3">622</strain>
    </source>
</reference>
<comment type="caution">
    <text evidence="2">The sequence shown here is derived from an EMBL/GenBank/DDBJ whole genome shotgun (WGS) entry which is preliminary data.</text>
</comment>
<dbReference type="OrthoDB" id="9813831at2"/>
<evidence type="ECO:0000313" key="3">
    <source>
        <dbReference type="Proteomes" id="UP000244962"/>
    </source>
</evidence>
<dbReference type="GO" id="GO:1901135">
    <property type="term" value="P:carbohydrate derivative metabolic process"/>
    <property type="evidence" value="ECO:0007669"/>
    <property type="project" value="InterPro"/>
</dbReference>
<dbReference type="SUPFAM" id="SSF53697">
    <property type="entry name" value="SIS domain"/>
    <property type="match status" value="1"/>
</dbReference>
<dbReference type="NCBIfam" id="NF002805">
    <property type="entry name" value="PRK02947.1"/>
    <property type="match status" value="1"/>
</dbReference>
<dbReference type="Proteomes" id="UP000244962">
    <property type="component" value="Unassembled WGS sequence"/>
</dbReference>
<dbReference type="PANTHER" id="PTHR30390">
    <property type="entry name" value="SEDOHEPTULOSE 7-PHOSPHATE ISOMERASE / DNAA INITIATOR-ASSOCIATING FACTOR FOR REPLICATION INITIATION"/>
    <property type="match status" value="1"/>
</dbReference>
<evidence type="ECO:0000313" key="2">
    <source>
        <dbReference type="EMBL" id="PWC07636.1"/>
    </source>
</evidence>
<sequence length="251" mass="26233">MTDLVHQLLSQATTRLERLAELAGSGGLDAAVDLCVDALDAGGVLQAFGTGHSQAFAMEIAGRAGGLIPTNRISLHDLVLYGGRDVGDLGGSTLERDSAVVDELIEVSVINPQDVFLIASNSGVNGSIVGFALAVKERGHKLIAVTSLEHTNAVEPKHPSGKRLSDVADVVLDNLAPFGDTTLELSGGVGVGAISSITSAFIAQMLTVEVSRRFTERDEVPPLYISANIPAGDAHNSALEDKYRGKIRRLA</sequence>
<dbReference type="CDD" id="cd05013">
    <property type="entry name" value="SIS_RpiR"/>
    <property type="match status" value="1"/>
</dbReference>
<dbReference type="KEGG" id="myl:C3E77_02390"/>
<dbReference type="InterPro" id="IPR050099">
    <property type="entry name" value="SIS_GmhA/DiaA_subfam"/>
</dbReference>
<protein>
    <submittedName>
        <fullName evidence="2">Sugar isomerase domain-containing protein</fullName>
    </submittedName>
</protein>
<dbReference type="GO" id="GO:0097367">
    <property type="term" value="F:carbohydrate derivative binding"/>
    <property type="evidence" value="ECO:0007669"/>
    <property type="project" value="InterPro"/>
</dbReference>
<dbReference type="GO" id="GO:0016853">
    <property type="term" value="F:isomerase activity"/>
    <property type="evidence" value="ECO:0007669"/>
    <property type="project" value="UniProtKB-KW"/>
</dbReference>
<dbReference type="Gene3D" id="3.40.50.10490">
    <property type="entry name" value="Glucose-6-phosphate isomerase like protein, domain 1"/>
    <property type="match status" value="1"/>
</dbReference>
<feature type="domain" description="SIS" evidence="1">
    <location>
        <begin position="35"/>
        <end position="216"/>
    </location>
</feature>
<dbReference type="PANTHER" id="PTHR30390:SF7">
    <property type="entry name" value="PHOSPHOHEPTOSE ISOMERASE"/>
    <property type="match status" value="1"/>
</dbReference>
<dbReference type="InterPro" id="IPR046348">
    <property type="entry name" value="SIS_dom_sf"/>
</dbReference>